<name>A0AAV7XXK6_9NEOP</name>
<dbReference type="Proteomes" id="UP001075354">
    <property type="component" value="Chromosome 3"/>
</dbReference>
<keyword evidence="6 14" id="KW-1133">Transmembrane helix</keyword>
<dbReference type="InterPro" id="IPR052076">
    <property type="entry name" value="TRP_cation_channel"/>
</dbReference>
<evidence type="ECO:0000256" key="4">
    <source>
        <dbReference type="ARBA" id="ARBA00022692"/>
    </source>
</evidence>
<feature type="repeat" description="ANK" evidence="11">
    <location>
        <begin position="189"/>
        <end position="221"/>
    </location>
</feature>
<dbReference type="SUPFAM" id="SSF48403">
    <property type="entry name" value="Ankyrin repeat"/>
    <property type="match status" value="2"/>
</dbReference>
<dbReference type="PANTHER" id="PTHR47143:SF4">
    <property type="entry name" value="TRANSIENT RECEPTOR POTENTIAL CATION CHANNEL PROTEIN PAINLESS"/>
    <property type="match status" value="1"/>
</dbReference>
<dbReference type="Pfam" id="PF00520">
    <property type="entry name" value="Ion_trans"/>
    <property type="match status" value="1"/>
</dbReference>
<dbReference type="InterPro" id="IPR002110">
    <property type="entry name" value="Ankyrin_rpt"/>
</dbReference>
<dbReference type="Gene3D" id="1.25.40.20">
    <property type="entry name" value="Ankyrin repeat-containing domain"/>
    <property type="match status" value="3"/>
</dbReference>
<evidence type="ECO:0000256" key="3">
    <source>
        <dbReference type="ARBA" id="ARBA00022606"/>
    </source>
</evidence>
<feature type="repeat" description="ANK" evidence="11">
    <location>
        <begin position="294"/>
        <end position="326"/>
    </location>
</feature>
<keyword evidence="17" id="KW-1185">Reference proteome</keyword>
<feature type="domain" description="Ion transport" evidence="15">
    <location>
        <begin position="635"/>
        <end position="839"/>
    </location>
</feature>
<evidence type="ECO:0000256" key="8">
    <source>
        <dbReference type="ARBA" id="ARBA00023065"/>
    </source>
</evidence>
<evidence type="ECO:0000256" key="9">
    <source>
        <dbReference type="ARBA" id="ARBA00023136"/>
    </source>
</evidence>
<dbReference type="AlphaFoldDB" id="A0AAV7XXK6"/>
<keyword evidence="5" id="KW-0677">Repeat</keyword>
<reference evidence="16" key="1">
    <citation type="submission" date="2022-12" db="EMBL/GenBank/DDBJ databases">
        <title>Chromosome-level genome assembly of the bean flower thrips Megalurothrips usitatus.</title>
        <authorList>
            <person name="Ma L."/>
            <person name="Liu Q."/>
            <person name="Li H."/>
            <person name="Cai W."/>
        </authorList>
    </citation>
    <scope>NUCLEOTIDE SEQUENCE</scope>
    <source>
        <strain evidence="16">Cailab_2022a</strain>
    </source>
</reference>
<keyword evidence="2" id="KW-0813">Transport</keyword>
<feature type="transmembrane region" description="Helical" evidence="14">
    <location>
        <begin position="627"/>
        <end position="650"/>
    </location>
</feature>
<dbReference type="GO" id="GO:0005216">
    <property type="term" value="F:monoatomic ion channel activity"/>
    <property type="evidence" value="ECO:0007669"/>
    <property type="project" value="InterPro"/>
</dbReference>
<evidence type="ECO:0000256" key="7">
    <source>
        <dbReference type="ARBA" id="ARBA00023043"/>
    </source>
</evidence>
<keyword evidence="8" id="KW-0406">Ion transport</keyword>
<keyword evidence="12" id="KW-0175">Coiled coil</keyword>
<dbReference type="PROSITE" id="PS50297">
    <property type="entry name" value="ANK_REP_REGION"/>
    <property type="match status" value="2"/>
</dbReference>
<organism evidence="16 17">
    <name type="scientific">Megalurothrips usitatus</name>
    <name type="common">bean blossom thrips</name>
    <dbReference type="NCBI Taxonomy" id="439358"/>
    <lineage>
        <taxon>Eukaryota</taxon>
        <taxon>Metazoa</taxon>
        <taxon>Ecdysozoa</taxon>
        <taxon>Arthropoda</taxon>
        <taxon>Hexapoda</taxon>
        <taxon>Insecta</taxon>
        <taxon>Pterygota</taxon>
        <taxon>Neoptera</taxon>
        <taxon>Paraneoptera</taxon>
        <taxon>Thysanoptera</taxon>
        <taxon>Terebrantia</taxon>
        <taxon>Thripoidea</taxon>
        <taxon>Thripidae</taxon>
        <taxon>Megalurothrips</taxon>
    </lineage>
</organism>
<dbReference type="SMART" id="SM00248">
    <property type="entry name" value="ANK"/>
    <property type="match status" value="8"/>
</dbReference>
<dbReference type="InterPro" id="IPR036770">
    <property type="entry name" value="Ankyrin_rpt-contain_sf"/>
</dbReference>
<keyword evidence="4 14" id="KW-0812">Transmembrane</keyword>
<feature type="region of interest" description="Disordered" evidence="13">
    <location>
        <begin position="595"/>
        <end position="620"/>
    </location>
</feature>
<feature type="transmembrane region" description="Helical" evidence="14">
    <location>
        <begin position="734"/>
        <end position="753"/>
    </location>
</feature>
<feature type="coiled-coil region" evidence="12">
    <location>
        <begin position="970"/>
        <end position="1004"/>
    </location>
</feature>
<protein>
    <recommendedName>
        <fullName evidence="15">Ion transport domain-containing protein</fullName>
    </recommendedName>
</protein>
<comment type="caution">
    <text evidence="16">The sequence shown here is derived from an EMBL/GenBank/DDBJ whole genome shotgun (WGS) entry which is preliminary data.</text>
</comment>
<keyword evidence="7 11" id="KW-0040">ANK repeat</keyword>
<evidence type="ECO:0000259" key="15">
    <source>
        <dbReference type="Pfam" id="PF00520"/>
    </source>
</evidence>
<comment type="subcellular location">
    <subcellularLocation>
        <location evidence="1">Membrane</location>
        <topology evidence="1">Multi-pass membrane protein</topology>
    </subcellularLocation>
</comment>
<evidence type="ECO:0000256" key="1">
    <source>
        <dbReference type="ARBA" id="ARBA00004141"/>
    </source>
</evidence>
<feature type="repeat" description="ANK" evidence="11">
    <location>
        <begin position="410"/>
        <end position="442"/>
    </location>
</feature>
<dbReference type="InterPro" id="IPR005821">
    <property type="entry name" value="Ion_trans_dom"/>
</dbReference>
<feature type="repeat" description="ANK" evidence="11">
    <location>
        <begin position="107"/>
        <end position="140"/>
    </location>
</feature>
<dbReference type="Pfam" id="PF12796">
    <property type="entry name" value="Ank_2"/>
    <property type="match status" value="3"/>
</dbReference>
<keyword evidence="10" id="KW-0407">Ion channel</keyword>
<feature type="transmembrane region" description="Helical" evidence="14">
    <location>
        <begin position="695"/>
        <end position="713"/>
    </location>
</feature>
<dbReference type="EMBL" id="JAPTSV010000003">
    <property type="protein sequence ID" value="KAJ1529693.1"/>
    <property type="molecule type" value="Genomic_DNA"/>
</dbReference>
<evidence type="ECO:0000313" key="16">
    <source>
        <dbReference type="EMBL" id="KAJ1529693.1"/>
    </source>
</evidence>
<evidence type="ECO:0000256" key="11">
    <source>
        <dbReference type="PROSITE-ProRule" id="PRU00023"/>
    </source>
</evidence>
<keyword evidence="3" id="KW-0716">Sensory transduction</keyword>
<dbReference type="Pfam" id="PF00023">
    <property type="entry name" value="Ank"/>
    <property type="match status" value="1"/>
</dbReference>
<evidence type="ECO:0000256" key="5">
    <source>
        <dbReference type="ARBA" id="ARBA00022737"/>
    </source>
</evidence>
<sequence length="1015" mass="111732">MEKKMMIEDLEMTSPARDKGTLSLCRSLSLRAPDPSSQLASAYRNQDLETFTELLSGTPPEVDPDHWYDDPNFATMLDLASRDEGRVEYVRALLQAGADPNRVNRVRKKAPLHLAAEVGNVASLEALLQARAVDVNKQDNTGSTALHLAAKEDVAQSGRAREELEHRYRRCVQLLMQHPQVDVNKPNRKGHTPIHLAAIHASPGMVRLMLAEGGSRLDVDSYEDATGETARQLIVTKYEELSRLLPPRADAAPELTSDRLFFHLYSRESGRFLDALAMRPAADVKASVLDADDGSHTLLQLASEVGLHDVVTALLEGGADPNRTAAANGRSPLLLACHRGYYRVARTLVADDRTDLRARDRGDTALHAAVKGAAESTATGLAASRAGRDHRKCVQVLLAKEVDVNAADLKGNTALHYAARNNDGDVVAALLRAGAYIGVRNCFGEPPLADVSPRALEAYLDECVVTNELLPREDNYEVIFKYNFLARAHAPRQQQPLQNHVTVSVDEDAKHLVSGRPPPAPLASETDPLLYMSKSADLRYLLKHPIITSFLYLKWQRIRAFFYVNLAFYLAFWLLLTAYVLTGYSERPDQGLIPADGDAARSPGSASGPGWAQRNASAKGDDSGPTVISASAGPILAGLLTLFLLLLAVRELFQLVVSPHKYVLSLENWMEAMLIVVTAVLLLSRQTNSYSRQQLSAIAILLSWAELVLLIGRHPLLATNIEMFKTVSLNFLKFLAWYSILIVAFALSFYTLFRDCGGGGTNACKEADDENFFLSPGMSVFKSIVMLTGEFDAGSIPFLSFPVTSHILFVLFVFLIAIVLFNLLNGLAVSDTQAIREDAELVAYVSRVKLVAYVESMLVGEAGPHRGGGGGLSRWLRAAFCGCLDACRGVACLKTLSGRVNLFPDVIPDQQIHVLPNQGNRIEFSTRRSCTRNRAMSVDDDDDLASCAAQCARMSMDRAIMRDAKELFLRRNAQAETSQMQKMIDHYEKEIQVYRQRIEHLEKSQGDLLEILKSK</sequence>
<dbReference type="PANTHER" id="PTHR47143">
    <property type="entry name" value="TRANSIENT RECEPTOR POTENTIAL CATION CHANNEL PROTEIN PAINLESS"/>
    <property type="match status" value="1"/>
</dbReference>
<evidence type="ECO:0000256" key="10">
    <source>
        <dbReference type="ARBA" id="ARBA00023303"/>
    </source>
</evidence>
<feature type="transmembrane region" description="Helical" evidence="14">
    <location>
        <begin position="560"/>
        <end position="581"/>
    </location>
</feature>
<evidence type="ECO:0000256" key="12">
    <source>
        <dbReference type="SAM" id="Coils"/>
    </source>
</evidence>
<dbReference type="PROSITE" id="PS50088">
    <property type="entry name" value="ANK_REPEAT"/>
    <property type="match status" value="4"/>
</dbReference>
<feature type="transmembrane region" description="Helical" evidence="14">
    <location>
        <begin position="807"/>
        <end position="828"/>
    </location>
</feature>
<evidence type="ECO:0000256" key="13">
    <source>
        <dbReference type="SAM" id="MobiDB-lite"/>
    </source>
</evidence>
<evidence type="ECO:0000256" key="14">
    <source>
        <dbReference type="SAM" id="Phobius"/>
    </source>
</evidence>
<evidence type="ECO:0000256" key="2">
    <source>
        <dbReference type="ARBA" id="ARBA00022448"/>
    </source>
</evidence>
<feature type="transmembrane region" description="Helical" evidence="14">
    <location>
        <begin position="662"/>
        <end position="683"/>
    </location>
</feature>
<accession>A0AAV7XXK6</accession>
<gene>
    <name evidence="16" type="ORF">ONE63_006448</name>
</gene>
<evidence type="ECO:0000313" key="17">
    <source>
        <dbReference type="Proteomes" id="UP001075354"/>
    </source>
</evidence>
<proteinExistence type="predicted"/>
<evidence type="ECO:0000256" key="6">
    <source>
        <dbReference type="ARBA" id="ARBA00022989"/>
    </source>
</evidence>
<dbReference type="GO" id="GO:0034703">
    <property type="term" value="C:cation channel complex"/>
    <property type="evidence" value="ECO:0007669"/>
    <property type="project" value="UniProtKB-ARBA"/>
</dbReference>
<keyword evidence="9 14" id="KW-0472">Membrane</keyword>